<dbReference type="SUPFAM" id="SSF48726">
    <property type="entry name" value="Immunoglobulin"/>
    <property type="match status" value="2"/>
</dbReference>
<dbReference type="PANTHER" id="PTHR46841">
    <property type="entry name" value="OX-2 MEMBRANE GLYCOPROTEIN"/>
    <property type="match status" value="1"/>
</dbReference>
<dbReference type="GO" id="GO:0043025">
    <property type="term" value="C:neuronal cell body"/>
    <property type="evidence" value="ECO:0007669"/>
    <property type="project" value="TreeGrafter"/>
</dbReference>
<keyword evidence="2 9" id="KW-0812">Transmembrane</keyword>
<dbReference type="PROSITE" id="PS50093">
    <property type="entry name" value="PKD"/>
    <property type="match status" value="1"/>
</dbReference>
<evidence type="ECO:0000256" key="4">
    <source>
        <dbReference type="ARBA" id="ARBA00022989"/>
    </source>
</evidence>
<keyword evidence="14" id="KW-1185">Reference proteome</keyword>
<reference evidence="13" key="3">
    <citation type="submission" date="2025-09" db="UniProtKB">
        <authorList>
            <consortium name="Ensembl"/>
        </authorList>
    </citation>
    <scope>IDENTIFICATION</scope>
</reference>
<dbReference type="AlphaFoldDB" id="A0A3P8NNN8"/>
<evidence type="ECO:0000256" key="6">
    <source>
        <dbReference type="ARBA" id="ARBA00023157"/>
    </source>
</evidence>
<dbReference type="Proteomes" id="UP000265100">
    <property type="component" value="Chromosome 23"/>
</dbReference>
<dbReference type="GO" id="GO:0030424">
    <property type="term" value="C:axon"/>
    <property type="evidence" value="ECO:0007669"/>
    <property type="project" value="TreeGrafter"/>
</dbReference>
<protein>
    <recommendedName>
        <fullName evidence="15">Ig-like domain-containing protein</fullName>
    </recommendedName>
</protein>
<dbReference type="InterPro" id="IPR013783">
    <property type="entry name" value="Ig-like_fold"/>
</dbReference>
<feature type="chain" id="PRO_5018294820" description="Ig-like domain-containing protein" evidence="10">
    <location>
        <begin position="20"/>
        <end position="279"/>
    </location>
</feature>
<accession>A0A3P8NNN8</accession>
<evidence type="ECO:0000313" key="14">
    <source>
        <dbReference type="Proteomes" id="UP000265100"/>
    </source>
</evidence>
<dbReference type="GeneTree" id="ENSGT00530000063970"/>
<sequence length="279" mass="30096">MMSLLLIGFCLFKASSISASASVSVHGNTTAEYGSDEHYRCALSNSTGVLQVTWQRFVKGTVEDMATYSERFGIEVKTPYRGKVLVTKESFSPSAIKLTNLTWEDESCLFCAFNTFPGGSKGRQICLKVQGISKVNTMHHAKQDGEVVFSCSATGKPAPTIEWNLSDGATIAEEPQTVTVKNSDHTFNTSSNITVKVPPGWSGHAACVLNRGKIGEREERIAFSSSASADGDEQRGPSPSAIALICITIIVCCIAVAVYVIKRSSRKHNQREGSCSMHA</sequence>
<dbReference type="GO" id="GO:0034113">
    <property type="term" value="P:heterotypic cell-cell adhesion"/>
    <property type="evidence" value="ECO:0007669"/>
    <property type="project" value="TreeGrafter"/>
</dbReference>
<evidence type="ECO:0000313" key="13">
    <source>
        <dbReference type="Ensembl" id="ENSACLP00000006426.1"/>
    </source>
</evidence>
<dbReference type="RefSeq" id="XP_026016024.1">
    <property type="nucleotide sequence ID" value="XM_026160239.1"/>
</dbReference>
<evidence type="ECO:0000256" key="7">
    <source>
        <dbReference type="ARBA" id="ARBA00023180"/>
    </source>
</evidence>
<evidence type="ECO:0008006" key="15">
    <source>
        <dbReference type="Google" id="ProtNLM"/>
    </source>
</evidence>
<keyword evidence="7" id="KW-0325">Glycoprotein</keyword>
<dbReference type="GO" id="GO:0016020">
    <property type="term" value="C:membrane"/>
    <property type="evidence" value="ECO:0007669"/>
    <property type="project" value="UniProtKB-SubCell"/>
</dbReference>
<organism evidence="13 14">
    <name type="scientific">Astatotilapia calliptera</name>
    <name type="common">Eastern happy</name>
    <name type="synonym">Chromis callipterus</name>
    <dbReference type="NCBI Taxonomy" id="8154"/>
    <lineage>
        <taxon>Eukaryota</taxon>
        <taxon>Metazoa</taxon>
        <taxon>Chordata</taxon>
        <taxon>Craniata</taxon>
        <taxon>Vertebrata</taxon>
        <taxon>Euteleostomi</taxon>
        <taxon>Actinopterygii</taxon>
        <taxon>Neopterygii</taxon>
        <taxon>Teleostei</taxon>
        <taxon>Neoteleostei</taxon>
        <taxon>Acanthomorphata</taxon>
        <taxon>Ovalentaria</taxon>
        <taxon>Cichlomorphae</taxon>
        <taxon>Cichliformes</taxon>
        <taxon>Cichlidae</taxon>
        <taxon>African cichlids</taxon>
        <taxon>Pseudocrenilabrinae</taxon>
        <taxon>Haplochromini</taxon>
        <taxon>Astatotilapia</taxon>
    </lineage>
</organism>
<dbReference type="PROSITE" id="PS50835">
    <property type="entry name" value="IG_LIKE"/>
    <property type="match status" value="1"/>
</dbReference>
<dbReference type="InterPro" id="IPR000601">
    <property type="entry name" value="PKD_dom"/>
</dbReference>
<keyword evidence="5 9" id="KW-0472">Membrane</keyword>
<dbReference type="InterPro" id="IPR036179">
    <property type="entry name" value="Ig-like_dom_sf"/>
</dbReference>
<comment type="subcellular location">
    <subcellularLocation>
        <location evidence="1">Membrane</location>
        <topology evidence="1">Single-pass membrane protein</topology>
    </subcellularLocation>
</comment>
<dbReference type="OMA" id="CAFNIFP"/>
<dbReference type="GO" id="GO:0098632">
    <property type="term" value="F:cell-cell adhesion mediator activity"/>
    <property type="evidence" value="ECO:0007669"/>
    <property type="project" value="InterPro"/>
</dbReference>
<proteinExistence type="predicted"/>
<evidence type="ECO:0000259" key="12">
    <source>
        <dbReference type="PROSITE" id="PS50835"/>
    </source>
</evidence>
<name>A0A3P8NNN8_ASTCA</name>
<keyword evidence="6" id="KW-1015">Disulfide bond</keyword>
<dbReference type="InterPro" id="IPR047164">
    <property type="entry name" value="OX2G-like"/>
</dbReference>
<keyword evidence="8" id="KW-0393">Immunoglobulin domain</keyword>
<dbReference type="Ensembl" id="ENSACLT00000006575.2">
    <property type="protein sequence ID" value="ENSACLP00000006426.1"/>
    <property type="gene ID" value="ENSACLG00000004347.2"/>
</dbReference>
<feature type="signal peptide" evidence="10">
    <location>
        <begin position="1"/>
        <end position="19"/>
    </location>
</feature>
<evidence type="ECO:0000256" key="3">
    <source>
        <dbReference type="ARBA" id="ARBA00022729"/>
    </source>
</evidence>
<dbReference type="InterPro" id="IPR007110">
    <property type="entry name" value="Ig-like_dom"/>
</dbReference>
<evidence type="ECO:0000256" key="9">
    <source>
        <dbReference type="SAM" id="Phobius"/>
    </source>
</evidence>
<dbReference type="PANTHER" id="PTHR46841:SF7">
    <property type="entry name" value="IG-LIKE DOMAIN-CONTAINING PROTEIN"/>
    <property type="match status" value="1"/>
</dbReference>
<evidence type="ECO:0000256" key="10">
    <source>
        <dbReference type="SAM" id="SignalP"/>
    </source>
</evidence>
<reference evidence="13" key="1">
    <citation type="submission" date="2018-05" db="EMBL/GenBank/DDBJ databases">
        <authorList>
            <person name="Datahose"/>
        </authorList>
    </citation>
    <scope>NUCLEOTIDE SEQUENCE</scope>
</reference>
<keyword evidence="3 10" id="KW-0732">Signal</keyword>
<feature type="transmembrane region" description="Helical" evidence="9">
    <location>
        <begin position="241"/>
        <end position="261"/>
    </location>
</feature>
<dbReference type="InterPro" id="IPR013162">
    <property type="entry name" value="CD80_C2-set"/>
</dbReference>
<dbReference type="GO" id="GO:0150079">
    <property type="term" value="P:negative regulation of neuroinflammatory response"/>
    <property type="evidence" value="ECO:0007669"/>
    <property type="project" value="TreeGrafter"/>
</dbReference>
<dbReference type="GeneID" id="113016989"/>
<dbReference type="Pfam" id="PF08205">
    <property type="entry name" value="C2-set_2"/>
    <property type="match status" value="1"/>
</dbReference>
<feature type="domain" description="Ig-like" evidence="12">
    <location>
        <begin position="147"/>
        <end position="224"/>
    </location>
</feature>
<evidence type="ECO:0000256" key="1">
    <source>
        <dbReference type="ARBA" id="ARBA00004167"/>
    </source>
</evidence>
<evidence type="ECO:0000256" key="8">
    <source>
        <dbReference type="ARBA" id="ARBA00023319"/>
    </source>
</evidence>
<evidence type="ECO:0000259" key="11">
    <source>
        <dbReference type="PROSITE" id="PS50093"/>
    </source>
</evidence>
<dbReference type="GO" id="GO:0009986">
    <property type="term" value="C:cell surface"/>
    <property type="evidence" value="ECO:0007669"/>
    <property type="project" value="TreeGrafter"/>
</dbReference>
<feature type="domain" description="PKD" evidence="11">
    <location>
        <begin position="146"/>
        <end position="197"/>
    </location>
</feature>
<keyword evidence="4 9" id="KW-1133">Transmembrane helix</keyword>
<dbReference type="OrthoDB" id="9422141at2759"/>
<dbReference type="STRING" id="8154.ENSACLP00000006426"/>
<dbReference type="Gene3D" id="2.60.40.10">
    <property type="entry name" value="Immunoglobulins"/>
    <property type="match status" value="2"/>
</dbReference>
<reference evidence="13" key="2">
    <citation type="submission" date="2025-08" db="UniProtKB">
        <authorList>
            <consortium name="Ensembl"/>
        </authorList>
    </citation>
    <scope>IDENTIFICATION</scope>
</reference>
<dbReference type="Bgee" id="ENSACLG00000004347">
    <property type="expression patterns" value="Expressed in spleen and 3 other cell types or tissues"/>
</dbReference>
<evidence type="ECO:0000256" key="5">
    <source>
        <dbReference type="ARBA" id="ARBA00023136"/>
    </source>
</evidence>
<evidence type="ECO:0000256" key="2">
    <source>
        <dbReference type="ARBA" id="ARBA00022692"/>
    </source>
</evidence>